<keyword evidence="1" id="KW-0597">Phosphoprotein</keyword>
<dbReference type="PANTHER" id="PTHR32183:SF11">
    <property type="entry name" value="THIOL METHYLTRANSFERASE 2-RELATED"/>
    <property type="match status" value="1"/>
</dbReference>
<organism evidence="6 7">
    <name type="scientific">Platanthera zijinensis</name>
    <dbReference type="NCBI Taxonomy" id="2320716"/>
    <lineage>
        <taxon>Eukaryota</taxon>
        <taxon>Viridiplantae</taxon>
        <taxon>Streptophyta</taxon>
        <taxon>Embryophyta</taxon>
        <taxon>Tracheophyta</taxon>
        <taxon>Spermatophyta</taxon>
        <taxon>Magnoliopsida</taxon>
        <taxon>Liliopsida</taxon>
        <taxon>Asparagales</taxon>
        <taxon>Orchidaceae</taxon>
        <taxon>Orchidoideae</taxon>
        <taxon>Orchideae</taxon>
        <taxon>Orchidinae</taxon>
        <taxon>Platanthera</taxon>
    </lineage>
</organism>
<keyword evidence="7" id="KW-1185">Reference proteome</keyword>
<evidence type="ECO:0000256" key="1">
    <source>
        <dbReference type="ARBA" id="ARBA00022553"/>
    </source>
</evidence>
<feature type="chain" id="PRO_5042990261" evidence="5">
    <location>
        <begin position="26"/>
        <end position="172"/>
    </location>
</feature>
<keyword evidence="3" id="KW-0808">Transferase</keyword>
<dbReference type="Proteomes" id="UP001418222">
    <property type="component" value="Unassembled WGS sequence"/>
</dbReference>
<sequence>MSISLCKLAFLHLLSWSRPIRRIAANRFPVDSVAKSAAVMVNGAGNGSELSRDPSLNTAVRRFRELMGSSATESDGWDKCWDAEVTPWDLGQATPIVTHLVKTGKLPDGRILVPGCGMGLLTAEQVAELLDGEGQIHGWRVLLQKNDLNGSMARRRRSGETANLPDPKVVWL</sequence>
<accession>A0AAP0FU97</accession>
<evidence type="ECO:0000256" key="5">
    <source>
        <dbReference type="SAM" id="SignalP"/>
    </source>
</evidence>
<dbReference type="PROSITE" id="PS51585">
    <property type="entry name" value="SAM_MT_TPMT"/>
    <property type="match status" value="1"/>
</dbReference>
<dbReference type="Pfam" id="PF05724">
    <property type="entry name" value="TPMT"/>
    <property type="match status" value="1"/>
</dbReference>
<evidence type="ECO:0000256" key="4">
    <source>
        <dbReference type="ARBA" id="ARBA00022691"/>
    </source>
</evidence>
<evidence type="ECO:0000256" key="3">
    <source>
        <dbReference type="ARBA" id="ARBA00022679"/>
    </source>
</evidence>
<dbReference type="SUPFAM" id="SSF53335">
    <property type="entry name" value="S-adenosyl-L-methionine-dependent methyltransferases"/>
    <property type="match status" value="1"/>
</dbReference>
<dbReference type="InterPro" id="IPR029063">
    <property type="entry name" value="SAM-dependent_MTases_sf"/>
</dbReference>
<evidence type="ECO:0000313" key="7">
    <source>
        <dbReference type="Proteomes" id="UP001418222"/>
    </source>
</evidence>
<dbReference type="InterPro" id="IPR008854">
    <property type="entry name" value="TPMT"/>
</dbReference>
<keyword evidence="5" id="KW-0732">Signal</keyword>
<dbReference type="EMBL" id="JBBWWQ010000021">
    <property type="protein sequence ID" value="KAK8914270.1"/>
    <property type="molecule type" value="Genomic_DNA"/>
</dbReference>
<keyword evidence="2" id="KW-0489">Methyltransferase</keyword>
<dbReference type="GO" id="GO:0008757">
    <property type="term" value="F:S-adenosylmethionine-dependent methyltransferase activity"/>
    <property type="evidence" value="ECO:0007669"/>
    <property type="project" value="InterPro"/>
</dbReference>
<evidence type="ECO:0000313" key="6">
    <source>
        <dbReference type="EMBL" id="KAK8914270.1"/>
    </source>
</evidence>
<proteinExistence type="predicted"/>
<keyword evidence="4" id="KW-0949">S-adenosyl-L-methionine</keyword>
<dbReference type="GO" id="GO:0032259">
    <property type="term" value="P:methylation"/>
    <property type="evidence" value="ECO:0007669"/>
    <property type="project" value="UniProtKB-KW"/>
</dbReference>
<name>A0AAP0FU97_9ASPA</name>
<protein>
    <submittedName>
        <fullName evidence="6">Uncharacterized protein</fullName>
    </submittedName>
</protein>
<gene>
    <name evidence="6" type="ORF">KSP39_PZI023527</name>
</gene>
<dbReference type="PANTHER" id="PTHR32183">
    <property type="match status" value="1"/>
</dbReference>
<dbReference type="Gene3D" id="3.40.50.150">
    <property type="entry name" value="Vaccinia Virus protein VP39"/>
    <property type="match status" value="1"/>
</dbReference>
<dbReference type="AlphaFoldDB" id="A0AAP0FU97"/>
<reference evidence="6 7" key="1">
    <citation type="journal article" date="2022" name="Nat. Plants">
        <title>Genomes of leafy and leafless Platanthera orchids illuminate the evolution of mycoheterotrophy.</title>
        <authorList>
            <person name="Li M.H."/>
            <person name="Liu K.W."/>
            <person name="Li Z."/>
            <person name="Lu H.C."/>
            <person name="Ye Q.L."/>
            <person name="Zhang D."/>
            <person name="Wang J.Y."/>
            <person name="Li Y.F."/>
            <person name="Zhong Z.M."/>
            <person name="Liu X."/>
            <person name="Yu X."/>
            <person name="Liu D.K."/>
            <person name="Tu X.D."/>
            <person name="Liu B."/>
            <person name="Hao Y."/>
            <person name="Liao X.Y."/>
            <person name="Jiang Y.T."/>
            <person name="Sun W.H."/>
            <person name="Chen J."/>
            <person name="Chen Y.Q."/>
            <person name="Ai Y."/>
            <person name="Zhai J.W."/>
            <person name="Wu S.S."/>
            <person name="Zhou Z."/>
            <person name="Hsiao Y.Y."/>
            <person name="Wu W.L."/>
            <person name="Chen Y.Y."/>
            <person name="Lin Y.F."/>
            <person name="Hsu J.L."/>
            <person name="Li C.Y."/>
            <person name="Wang Z.W."/>
            <person name="Zhao X."/>
            <person name="Zhong W.Y."/>
            <person name="Ma X.K."/>
            <person name="Ma L."/>
            <person name="Huang J."/>
            <person name="Chen G.Z."/>
            <person name="Huang M.Z."/>
            <person name="Huang L."/>
            <person name="Peng D.H."/>
            <person name="Luo Y.B."/>
            <person name="Zou S.Q."/>
            <person name="Chen S.P."/>
            <person name="Lan S."/>
            <person name="Tsai W.C."/>
            <person name="Van de Peer Y."/>
            <person name="Liu Z.J."/>
        </authorList>
    </citation>
    <scope>NUCLEOTIDE SEQUENCE [LARGE SCALE GENOMIC DNA]</scope>
    <source>
        <strain evidence="6">Lor287</strain>
    </source>
</reference>
<evidence type="ECO:0000256" key="2">
    <source>
        <dbReference type="ARBA" id="ARBA00022603"/>
    </source>
</evidence>
<comment type="caution">
    <text evidence="6">The sequence shown here is derived from an EMBL/GenBank/DDBJ whole genome shotgun (WGS) entry which is preliminary data.</text>
</comment>
<feature type="signal peptide" evidence="5">
    <location>
        <begin position="1"/>
        <end position="25"/>
    </location>
</feature>